<feature type="compositionally biased region" description="Basic and acidic residues" evidence="1">
    <location>
        <begin position="386"/>
        <end position="397"/>
    </location>
</feature>
<dbReference type="Proteomes" id="UP001500840">
    <property type="component" value="Unassembled WGS sequence"/>
</dbReference>
<organism evidence="2 3">
    <name type="scientific">Novipirellula rosea</name>
    <dbReference type="NCBI Taxonomy" id="1031540"/>
    <lineage>
        <taxon>Bacteria</taxon>
        <taxon>Pseudomonadati</taxon>
        <taxon>Planctomycetota</taxon>
        <taxon>Planctomycetia</taxon>
        <taxon>Pirellulales</taxon>
        <taxon>Pirellulaceae</taxon>
        <taxon>Novipirellula</taxon>
    </lineage>
</organism>
<name>A0ABP8MUR9_9BACT</name>
<dbReference type="EMBL" id="BAABGA010000037">
    <property type="protein sequence ID" value="GAA4456348.1"/>
    <property type="molecule type" value="Genomic_DNA"/>
</dbReference>
<evidence type="ECO:0000313" key="3">
    <source>
        <dbReference type="Proteomes" id="UP001500840"/>
    </source>
</evidence>
<evidence type="ECO:0000313" key="2">
    <source>
        <dbReference type="EMBL" id="GAA4456348.1"/>
    </source>
</evidence>
<evidence type="ECO:0008006" key="4">
    <source>
        <dbReference type="Google" id="ProtNLM"/>
    </source>
</evidence>
<proteinExistence type="predicted"/>
<reference evidence="3" key="1">
    <citation type="journal article" date="2019" name="Int. J. Syst. Evol. Microbiol.">
        <title>The Global Catalogue of Microorganisms (GCM) 10K type strain sequencing project: providing services to taxonomists for standard genome sequencing and annotation.</title>
        <authorList>
            <consortium name="The Broad Institute Genomics Platform"/>
            <consortium name="The Broad Institute Genome Sequencing Center for Infectious Disease"/>
            <person name="Wu L."/>
            <person name="Ma J."/>
        </authorList>
    </citation>
    <scope>NUCLEOTIDE SEQUENCE [LARGE SCALE GENOMIC DNA]</scope>
    <source>
        <strain evidence="3">JCM 17759</strain>
    </source>
</reference>
<gene>
    <name evidence="2" type="ORF">GCM10023156_31530</name>
</gene>
<protein>
    <recommendedName>
        <fullName evidence="4">Exostosin family protein</fullName>
    </recommendedName>
</protein>
<evidence type="ECO:0000256" key="1">
    <source>
        <dbReference type="SAM" id="MobiDB-lite"/>
    </source>
</evidence>
<dbReference type="RefSeq" id="WP_345323530.1">
    <property type="nucleotide sequence ID" value="NZ_BAABGA010000037.1"/>
</dbReference>
<comment type="caution">
    <text evidence="2">The sequence shown here is derived from an EMBL/GenBank/DDBJ whole genome shotgun (WGS) entry which is preliminary data.</text>
</comment>
<feature type="region of interest" description="Disordered" evidence="1">
    <location>
        <begin position="378"/>
        <end position="397"/>
    </location>
</feature>
<accession>A0ABP8MUR9</accession>
<sequence>MKRVRWFARAVEQEARQLRGYFLFAGSIKRQRQWRRLERANESYGHTVLLDISKIIFDGEQGRRIHALVNLLTRGGYRVWLTPRVCFFQNANKVYKWRALEHVYEYGVEGTPAKFDLCITDRRRVCPVANRTLRLTSDTQRKLSDRDLPVPYTIHPDHMDAREDLNFQTYRDTQRRWLVFFGGDRRSDAYHPSEQYTHFKSTPRPRLVQLAEECFRDNLQLPDSEDALNKLMDTDSNSLVILDSARYRVAPSRWLPVVSRAKFFLAAPGQTYPHSHNCIESLAIGTIPILEYNERFQPALEHGVNCLVYRGEQQFRQLMTELRAMPESSILQMRKGAIAYYDEYLSPQSFVHRLTADAFDRLHMYPYLARPGISNRHSHVNNRVTAARDRTRNQAAS</sequence>
<keyword evidence="3" id="KW-1185">Reference proteome</keyword>